<comment type="pathway">
    <text evidence="5 21">Cofactor biosynthesis; riboflavin biosynthesis; 2-hydroxy-3-oxobutyl phosphate from D-ribulose 5-phosphate: step 1/1.</text>
</comment>
<dbReference type="CDD" id="cd00641">
    <property type="entry name" value="GTP_cyclohydro2"/>
    <property type="match status" value="1"/>
</dbReference>
<evidence type="ECO:0000256" key="9">
    <source>
        <dbReference type="ARBA" id="ARBA00022723"/>
    </source>
</evidence>
<dbReference type="InterPro" id="IPR032677">
    <property type="entry name" value="GTP_cyclohydro_II"/>
</dbReference>
<dbReference type="Gene3D" id="3.90.870.10">
    <property type="entry name" value="DHBP synthase"/>
    <property type="match status" value="1"/>
</dbReference>
<dbReference type="Pfam" id="PF00925">
    <property type="entry name" value="GTP_cyclohydro2"/>
    <property type="match status" value="1"/>
</dbReference>
<dbReference type="EC" id="4.1.99.12" evidence="21"/>
<dbReference type="GO" id="GO:0000287">
    <property type="term" value="F:magnesium ion binding"/>
    <property type="evidence" value="ECO:0007669"/>
    <property type="project" value="UniProtKB-UniRule"/>
</dbReference>
<dbReference type="InterPro" id="IPR000926">
    <property type="entry name" value="RibA"/>
</dbReference>
<evidence type="ECO:0000256" key="5">
    <source>
        <dbReference type="ARBA" id="ARBA00004904"/>
    </source>
</evidence>
<proteinExistence type="inferred from homology"/>
<dbReference type="HAMAP" id="MF_00180">
    <property type="entry name" value="RibB"/>
    <property type="match status" value="1"/>
</dbReference>
<evidence type="ECO:0000256" key="7">
    <source>
        <dbReference type="ARBA" id="ARBA00008976"/>
    </source>
</evidence>
<dbReference type="Proteomes" id="UP000587760">
    <property type="component" value="Unassembled WGS sequence"/>
</dbReference>
<protein>
    <recommendedName>
        <fullName evidence="20 21">Multifunctional fusion protein</fullName>
    </recommendedName>
    <domain>
        <recommendedName>
            <fullName evidence="20">GTP cyclohydrolase-2</fullName>
            <ecNumber evidence="20">3.5.4.25</ecNumber>
        </recommendedName>
        <alternativeName>
            <fullName evidence="20">GTP cyclohydrolase II</fullName>
        </alternativeName>
    </domain>
    <domain>
        <recommendedName>
            <fullName evidence="21">3,4-dihydroxy-2-butanone 4-phosphate synthase</fullName>
            <shortName evidence="21">DHBP synthase</shortName>
            <ecNumber evidence="21">4.1.99.12</ecNumber>
        </recommendedName>
    </domain>
</protein>
<keyword evidence="24" id="KW-1185">Reference proteome</keyword>
<evidence type="ECO:0000256" key="10">
    <source>
        <dbReference type="ARBA" id="ARBA00022741"/>
    </source>
</evidence>
<dbReference type="NCBIfam" id="TIGR00506">
    <property type="entry name" value="ribB"/>
    <property type="match status" value="1"/>
</dbReference>
<dbReference type="NCBIfam" id="TIGR00505">
    <property type="entry name" value="ribA"/>
    <property type="match status" value="1"/>
</dbReference>
<feature type="binding site" evidence="21">
    <location>
        <position position="33"/>
    </location>
    <ligand>
        <name>D-ribulose 5-phosphate</name>
        <dbReference type="ChEBI" id="CHEBI:58121"/>
    </ligand>
</feature>
<comment type="similarity">
    <text evidence="20">Belongs to the GTP cyclohydrolase II family.</text>
</comment>
<feature type="binding site" evidence="20">
    <location>
        <position position="265"/>
    </location>
    <ligand>
        <name>Zn(2+)</name>
        <dbReference type="ChEBI" id="CHEBI:29105"/>
        <note>catalytic</note>
    </ligand>
</feature>
<accession>A0A841R3X9</accession>
<dbReference type="InterPro" id="IPR017945">
    <property type="entry name" value="DHBP_synth_RibB-like_a/b_dom"/>
</dbReference>
<evidence type="ECO:0000256" key="16">
    <source>
        <dbReference type="ARBA" id="ARBA00023239"/>
    </source>
</evidence>
<comment type="function">
    <text evidence="3 21">Catalyzes the conversion of D-ribulose 5-phosphate to formate and 3,4-dihydroxy-2-butanone 4-phosphate.</text>
</comment>
<evidence type="ECO:0000256" key="21">
    <source>
        <dbReference type="HAMAP-Rule" id="MF_00180"/>
    </source>
</evidence>
<comment type="cofactor">
    <cofactor evidence="20">
        <name>Zn(2+)</name>
        <dbReference type="ChEBI" id="CHEBI:29105"/>
    </cofactor>
    <text evidence="20">Binds 1 zinc ion per subunit.</text>
</comment>
<dbReference type="PANTHER" id="PTHR21327:SF18">
    <property type="entry name" value="3,4-DIHYDROXY-2-BUTANONE 4-PHOSPHATE SYNTHASE"/>
    <property type="match status" value="1"/>
</dbReference>
<evidence type="ECO:0000256" key="18">
    <source>
        <dbReference type="ARBA" id="ARBA00043932"/>
    </source>
</evidence>
<dbReference type="Pfam" id="PF00926">
    <property type="entry name" value="DHBP_synthase"/>
    <property type="match status" value="1"/>
</dbReference>
<comment type="function">
    <text evidence="18 20">Catalyzes the conversion of GTP to 2,5-diamino-6-ribosylamino-4(3H)-pyrimidinone 5'-phosphate (DARP), formate and pyrophosphate.</text>
</comment>
<evidence type="ECO:0000313" key="23">
    <source>
        <dbReference type="EMBL" id="MBB6478526.1"/>
    </source>
</evidence>
<feature type="binding site" evidence="21">
    <location>
        <begin position="141"/>
        <end position="145"/>
    </location>
    <ligand>
        <name>D-ribulose 5-phosphate</name>
        <dbReference type="ChEBI" id="CHEBI:58121"/>
    </ligand>
</feature>
<dbReference type="GO" id="GO:0008686">
    <property type="term" value="F:3,4-dihydroxy-2-butanone-4-phosphate synthase activity"/>
    <property type="evidence" value="ECO:0007669"/>
    <property type="project" value="UniProtKB-UniRule"/>
</dbReference>
<feature type="binding site" evidence="21">
    <location>
        <position position="29"/>
    </location>
    <ligand>
        <name>Mg(2+)</name>
        <dbReference type="ChEBI" id="CHEBI:18420"/>
        <label>1</label>
    </ligand>
</feature>
<comment type="cofactor">
    <cofactor evidence="2">
        <name>Mn(2+)</name>
        <dbReference type="ChEBI" id="CHEBI:29035"/>
    </cofactor>
</comment>
<keyword evidence="12 20" id="KW-0862">Zinc</keyword>
<evidence type="ECO:0000256" key="13">
    <source>
        <dbReference type="ARBA" id="ARBA00022842"/>
    </source>
</evidence>
<dbReference type="GO" id="GO:0005829">
    <property type="term" value="C:cytosol"/>
    <property type="evidence" value="ECO:0007669"/>
    <property type="project" value="TreeGrafter"/>
</dbReference>
<dbReference type="FunFam" id="3.40.50.10990:FF:000001">
    <property type="entry name" value="Riboflavin biosynthesis protein RibBA"/>
    <property type="match status" value="1"/>
</dbReference>
<comment type="similarity">
    <text evidence="6">In the N-terminal section; belongs to the DHBP synthase family.</text>
</comment>
<dbReference type="Gene3D" id="3.40.50.10990">
    <property type="entry name" value="GTP cyclohydrolase II"/>
    <property type="match status" value="1"/>
</dbReference>
<dbReference type="HAMAP" id="MF_00179">
    <property type="entry name" value="RibA"/>
    <property type="match status" value="1"/>
</dbReference>
<dbReference type="RefSeq" id="WP_221439768.1">
    <property type="nucleotide sequence ID" value="NZ_JACHGJ010000001.1"/>
</dbReference>
<evidence type="ECO:0000256" key="8">
    <source>
        <dbReference type="ARBA" id="ARBA00022619"/>
    </source>
</evidence>
<dbReference type="InterPro" id="IPR000422">
    <property type="entry name" value="DHBP_synthase_RibB"/>
</dbReference>
<sequence>MNVKKRIESALEHYRSGGMIIVTDDFERENEGDLMVSAQCITVDQISFMAKYGRGLICLPIEKSTAERLNLPLMSRSNSSQYSTAFTISVDAAEGTTTGISAFDRLLTIQTIINCQSEEADLLRPGHLFPLIAAEGGLKERKGHTEAAVEISRYVGHHPSGVICEIMSDDGTMTRGKDLEAFARTHNLPLISIEEMEEFFYSKEEEPVFLPTDKGTFELYCFSSGLSEHMPHIALVHKQADLSGPITVRLHSECLTGDIFGSQRCDCGNQLKKALEILNEKRGILLYMRQEGRGIGLVNKMKAYRLQEAGCDTVDANIKLGFSPDERNYEDAAHILKKLGIKEVELLTNNPLKVEGLIQSGIKVNRRIPLESTATPYSRYYLETKKERMKHILEIREAI</sequence>
<feature type="binding site" evidence="20">
    <location>
        <position position="254"/>
    </location>
    <ligand>
        <name>Zn(2+)</name>
        <dbReference type="ChEBI" id="CHEBI:29105"/>
        <note>catalytic</note>
    </ligand>
</feature>
<feature type="site" description="Essential for catalytic activity" evidence="21">
    <location>
        <position position="127"/>
    </location>
</feature>
<dbReference type="InterPro" id="IPR036144">
    <property type="entry name" value="RibA-like_sf"/>
</dbReference>
<feature type="binding site" evidence="21">
    <location>
        <position position="29"/>
    </location>
    <ligand>
        <name>Mg(2+)</name>
        <dbReference type="ChEBI" id="CHEBI:18420"/>
        <label>2</label>
    </ligand>
</feature>
<keyword evidence="8 21" id="KW-0686">Riboflavin biosynthesis</keyword>
<comment type="similarity">
    <text evidence="21">Belongs to the DHBP synthase family.</text>
</comment>
<dbReference type="GO" id="GO:0030145">
    <property type="term" value="F:manganese ion binding"/>
    <property type="evidence" value="ECO:0007669"/>
    <property type="project" value="UniProtKB-UniRule"/>
</dbReference>
<comment type="pathway">
    <text evidence="4 20">Cofactor biosynthesis; riboflavin biosynthesis; 5-amino-6-(D-ribitylamino)uracil from GTP: step 1/4.</text>
</comment>
<dbReference type="UniPathway" id="UPA00275">
    <property type="reaction ID" value="UER00399"/>
</dbReference>
<keyword evidence="13 21" id="KW-0460">Magnesium</keyword>
<dbReference type="PANTHER" id="PTHR21327">
    <property type="entry name" value="GTP CYCLOHYDROLASE II-RELATED"/>
    <property type="match status" value="1"/>
</dbReference>
<evidence type="ECO:0000256" key="1">
    <source>
        <dbReference type="ARBA" id="ARBA00000141"/>
    </source>
</evidence>
<evidence type="ECO:0000256" key="3">
    <source>
        <dbReference type="ARBA" id="ARBA00002284"/>
    </source>
</evidence>
<dbReference type="GO" id="GO:0005525">
    <property type="term" value="F:GTP binding"/>
    <property type="evidence" value="ECO:0007669"/>
    <property type="project" value="UniProtKB-KW"/>
</dbReference>
<comment type="catalytic activity">
    <reaction evidence="1 21">
        <text>D-ribulose 5-phosphate = (2S)-2-hydroxy-3-oxobutyl phosphate + formate + H(+)</text>
        <dbReference type="Rhea" id="RHEA:18457"/>
        <dbReference type="ChEBI" id="CHEBI:15378"/>
        <dbReference type="ChEBI" id="CHEBI:15740"/>
        <dbReference type="ChEBI" id="CHEBI:58121"/>
        <dbReference type="ChEBI" id="CHEBI:58830"/>
        <dbReference type="EC" id="4.1.99.12"/>
    </reaction>
</comment>
<comment type="catalytic activity">
    <reaction evidence="19 20">
        <text>GTP + 4 H2O = 2,5-diamino-6-hydroxy-4-(5-phosphoribosylamino)-pyrimidine + formate + 2 phosphate + 3 H(+)</text>
        <dbReference type="Rhea" id="RHEA:23704"/>
        <dbReference type="ChEBI" id="CHEBI:15377"/>
        <dbReference type="ChEBI" id="CHEBI:15378"/>
        <dbReference type="ChEBI" id="CHEBI:15740"/>
        <dbReference type="ChEBI" id="CHEBI:37565"/>
        <dbReference type="ChEBI" id="CHEBI:43474"/>
        <dbReference type="ChEBI" id="CHEBI:58614"/>
        <dbReference type="EC" id="3.5.4.25"/>
    </reaction>
</comment>
<reference evidence="23 24" key="1">
    <citation type="submission" date="2020-08" db="EMBL/GenBank/DDBJ databases">
        <title>Genomic Encyclopedia of Type Strains, Phase IV (KMG-IV): sequencing the most valuable type-strain genomes for metagenomic binning, comparative biology and taxonomic classification.</title>
        <authorList>
            <person name="Goeker M."/>
        </authorList>
    </citation>
    <scope>NUCLEOTIDE SEQUENCE [LARGE SCALE GENOMIC DNA]</scope>
    <source>
        <strain evidence="23 24">DSM 2461</strain>
    </source>
</reference>
<keyword evidence="16 21" id="KW-0456">Lyase</keyword>
<keyword evidence="9 21" id="KW-0479">Metal-binding</keyword>
<dbReference type="EC" id="3.5.4.25" evidence="20"/>
<dbReference type="GO" id="GO:0009231">
    <property type="term" value="P:riboflavin biosynthetic process"/>
    <property type="evidence" value="ECO:0007669"/>
    <property type="project" value="UniProtKB-UniRule"/>
</dbReference>
<feature type="active site" description="Nucleophile" evidence="20">
    <location>
        <position position="327"/>
    </location>
</feature>
<feature type="binding site" evidence="20">
    <location>
        <position position="353"/>
    </location>
    <ligand>
        <name>GTP</name>
        <dbReference type="ChEBI" id="CHEBI:37565"/>
    </ligand>
</feature>
<dbReference type="AlphaFoldDB" id="A0A841R3X9"/>
<feature type="active site" description="Proton acceptor" evidence="20">
    <location>
        <position position="325"/>
    </location>
</feature>
<feature type="binding site" evidence="20">
    <location>
        <begin position="249"/>
        <end position="253"/>
    </location>
    <ligand>
        <name>GTP</name>
        <dbReference type="ChEBI" id="CHEBI:37565"/>
    </ligand>
</feature>
<evidence type="ECO:0000256" key="6">
    <source>
        <dbReference type="ARBA" id="ARBA00005520"/>
    </source>
</evidence>
<comment type="caution">
    <text evidence="23">The sequence shown here is derived from an EMBL/GenBank/DDBJ whole genome shotgun (WGS) entry which is preliminary data.</text>
</comment>
<keyword evidence="17" id="KW-0511">Multifunctional enzyme</keyword>
<feature type="binding site" evidence="20">
    <location>
        <position position="267"/>
    </location>
    <ligand>
        <name>Zn(2+)</name>
        <dbReference type="ChEBI" id="CHEBI:29105"/>
        <note>catalytic</note>
    </ligand>
</feature>
<evidence type="ECO:0000256" key="12">
    <source>
        <dbReference type="ARBA" id="ARBA00022833"/>
    </source>
</evidence>
<evidence type="ECO:0000256" key="17">
    <source>
        <dbReference type="ARBA" id="ARBA00023268"/>
    </source>
</evidence>
<dbReference type="GO" id="GO:0003935">
    <property type="term" value="F:GTP cyclohydrolase II activity"/>
    <property type="evidence" value="ECO:0007669"/>
    <property type="project" value="UniProtKB-UniRule"/>
</dbReference>
<dbReference type="GO" id="GO:0008270">
    <property type="term" value="F:zinc ion binding"/>
    <property type="evidence" value="ECO:0007669"/>
    <property type="project" value="UniProtKB-UniRule"/>
</dbReference>
<evidence type="ECO:0000259" key="22">
    <source>
        <dbReference type="Pfam" id="PF00925"/>
    </source>
</evidence>
<feature type="domain" description="GTP cyclohydrolase II" evidence="22">
    <location>
        <begin position="209"/>
        <end position="369"/>
    </location>
</feature>
<feature type="binding site" evidence="20">
    <location>
        <position position="270"/>
    </location>
    <ligand>
        <name>GTP</name>
        <dbReference type="ChEBI" id="CHEBI:37565"/>
    </ligand>
</feature>
<keyword evidence="15 21" id="KW-0464">Manganese</keyword>
<keyword evidence="11 20" id="KW-0378">Hydrolase</keyword>
<evidence type="ECO:0000313" key="24">
    <source>
        <dbReference type="Proteomes" id="UP000587760"/>
    </source>
</evidence>
<dbReference type="FunFam" id="3.90.870.10:FF:000001">
    <property type="entry name" value="Riboflavin biosynthesis protein RibBA"/>
    <property type="match status" value="1"/>
</dbReference>
<dbReference type="NCBIfam" id="NF001591">
    <property type="entry name" value="PRK00393.1"/>
    <property type="match status" value="1"/>
</dbReference>
<feature type="binding site" evidence="20">
    <location>
        <begin position="291"/>
        <end position="293"/>
    </location>
    <ligand>
        <name>GTP</name>
        <dbReference type="ChEBI" id="CHEBI:37565"/>
    </ligand>
</feature>
<evidence type="ECO:0000256" key="4">
    <source>
        <dbReference type="ARBA" id="ARBA00004853"/>
    </source>
</evidence>
<name>A0A841R3X9_9SPIO</name>
<keyword evidence="10 20" id="KW-0547">Nucleotide-binding</keyword>
<dbReference type="PIRSF" id="PIRSF001259">
    <property type="entry name" value="RibA"/>
    <property type="match status" value="1"/>
</dbReference>
<keyword evidence="14 20" id="KW-0342">GTP-binding</keyword>
<feature type="binding site" evidence="20">
    <location>
        <position position="313"/>
    </location>
    <ligand>
        <name>GTP</name>
        <dbReference type="ChEBI" id="CHEBI:37565"/>
    </ligand>
</feature>
<organism evidence="23 24">
    <name type="scientific">Spirochaeta isovalerica</name>
    <dbReference type="NCBI Taxonomy" id="150"/>
    <lineage>
        <taxon>Bacteria</taxon>
        <taxon>Pseudomonadati</taxon>
        <taxon>Spirochaetota</taxon>
        <taxon>Spirochaetia</taxon>
        <taxon>Spirochaetales</taxon>
        <taxon>Spirochaetaceae</taxon>
        <taxon>Spirochaeta</taxon>
    </lineage>
</organism>
<evidence type="ECO:0000256" key="20">
    <source>
        <dbReference type="HAMAP-Rule" id="MF_00179"/>
    </source>
</evidence>
<comment type="cofactor">
    <cofactor evidence="21">
        <name>Mg(2+)</name>
        <dbReference type="ChEBI" id="CHEBI:18420"/>
    </cofactor>
    <cofactor evidence="21">
        <name>Mn(2+)</name>
        <dbReference type="ChEBI" id="CHEBI:29035"/>
    </cofactor>
    <text evidence="21">Binds 2 divalent metal cations per subunit. Magnesium or manganese.</text>
</comment>
<dbReference type="SUPFAM" id="SSF55821">
    <property type="entry name" value="YrdC/RibB"/>
    <property type="match status" value="1"/>
</dbReference>
<feature type="binding site" evidence="20">
    <location>
        <position position="348"/>
    </location>
    <ligand>
        <name>GTP</name>
        <dbReference type="ChEBI" id="CHEBI:37565"/>
    </ligand>
</feature>
<gene>
    <name evidence="20" type="primary">ribA</name>
    <name evidence="21" type="synonym">ribB</name>
    <name evidence="23" type="ORF">HNR50_000159</name>
</gene>
<evidence type="ECO:0000256" key="19">
    <source>
        <dbReference type="ARBA" id="ARBA00049295"/>
    </source>
</evidence>
<feature type="binding site" evidence="21">
    <location>
        <position position="144"/>
    </location>
    <ligand>
        <name>Mg(2+)</name>
        <dbReference type="ChEBI" id="CHEBI:18420"/>
        <label>2</label>
    </ligand>
</feature>
<evidence type="ECO:0000256" key="2">
    <source>
        <dbReference type="ARBA" id="ARBA00001936"/>
    </source>
</evidence>
<feature type="site" description="Essential for catalytic activity" evidence="21">
    <location>
        <position position="165"/>
    </location>
</feature>
<evidence type="ECO:0000256" key="14">
    <source>
        <dbReference type="ARBA" id="ARBA00023134"/>
    </source>
</evidence>
<feature type="binding site" evidence="21">
    <location>
        <begin position="28"/>
        <end position="29"/>
    </location>
    <ligand>
        <name>D-ribulose 5-phosphate</name>
        <dbReference type="ChEBI" id="CHEBI:58121"/>
    </ligand>
</feature>
<comment type="subunit">
    <text evidence="21">Homodimer.</text>
</comment>
<comment type="similarity">
    <text evidence="7">In the C-terminal section; belongs to the GTP cyclohydrolase II family.</text>
</comment>
<evidence type="ECO:0000256" key="15">
    <source>
        <dbReference type="ARBA" id="ARBA00023211"/>
    </source>
</evidence>
<dbReference type="EMBL" id="JACHGJ010000001">
    <property type="protein sequence ID" value="MBB6478526.1"/>
    <property type="molecule type" value="Genomic_DNA"/>
</dbReference>
<dbReference type="SUPFAM" id="SSF142695">
    <property type="entry name" value="RibA-like"/>
    <property type="match status" value="1"/>
</dbReference>
<evidence type="ECO:0000256" key="11">
    <source>
        <dbReference type="ARBA" id="ARBA00022801"/>
    </source>
</evidence>